<keyword evidence="7" id="KW-1185">Reference proteome</keyword>
<feature type="chain" id="PRO_5025353085" evidence="3">
    <location>
        <begin position="22"/>
        <end position="268"/>
    </location>
</feature>
<feature type="domain" description="CzcB-like barrel-sandwich hybrid" evidence="5">
    <location>
        <begin position="34"/>
        <end position="187"/>
    </location>
</feature>
<comment type="caution">
    <text evidence="6">The sequence shown here is derived from an EMBL/GenBank/DDBJ whole genome shotgun (WGS) entry which is preliminary data.</text>
</comment>
<evidence type="ECO:0000313" key="6">
    <source>
        <dbReference type="EMBL" id="NEX46556.1"/>
    </source>
</evidence>
<feature type="domain" description="CusB-like beta-barrel" evidence="4">
    <location>
        <begin position="194"/>
        <end position="263"/>
    </location>
</feature>
<dbReference type="Gene3D" id="1.10.287.470">
    <property type="entry name" value="Helix hairpin bin"/>
    <property type="match status" value="1"/>
</dbReference>
<feature type="signal peptide" evidence="3">
    <location>
        <begin position="1"/>
        <end position="21"/>
    </location>
</feature>
<reference evidence="6 7" key="1">
    <citation type="submission" date="2020-02" db="EMBL/GenBank/DDBJ databases">
        <title>Rhodobacter algicola sp. nov., isolated from microalga culture.</title>
        <authorList>
            <person name="Park C.-Y."/>
        </authorList>
    </citation>
    <scope>NUCLEOTIDE SEQUENCE [LARGE SCALE GENOMIC DNA]</scope>
    <source>
        <strain evidence="6 7">ETT8</strain>
    </source>
</reference>
<sequence length="268" mass="28999">MTFRATTAVLAACLAASAAGAQQAHDCLMDPAEIVSVGTTATGILETMSVRRGDKVRKGDQIGRLESTLEESSIDILRTRAASTRLIDTQKKQVAMYDRRLERARALRERAVVTEEALEMIEAERLAAESLLVQAEINREIAELEAARAEIVLRQRVIRSPLDGVVIELGRFAGEYVDTRDHVAKVARLDPLHVEVFLPVSLFGTVRIGDTAQVQPAAPVGGVHDARVISVDPVFDAASGTFGLQLELSNPDLALPGGHRCTVVFPEN</sequence>
<evidence type="ECO:0000256" key="1">
    <source>
        <dbReference type="ARBA" id="ARBA00009477"/>
    </source>
</evidence>
<organism evidence="6 7">
    <name type="scientific">Pseudotabrizicola algicola</name>
    <dbReference type="NCBI Taxonomy" id="2709381"/>
    <lineage>
        <taxon>Bacteria</taxon>
        <taxon>Pseudomonadati</taxon>
        <taxon>Pseudomonadota</taxon>
        <taxon>Alphaproteobacteria</taxon>
        <taxon>Rhodobacterales</taxon>
        <taxon>Paracoccaceae</taxon>
        <taxon>Pseudotabrizicola</taxon>
    </lineage>
</organism>
<dbReference type="PANTHER" id="PTHR30469">
    <property type="entry name" value="MULTIDRUG RESISTANCE PROTEIN MDTA"/>
    <property type="match status" value="1"/>
</dbReference>
<dbReference type="InterPro" id="IPR006143">
    <property type="entry name" value="RND_pump_MFP"/>
</dbReference>
<dbReference type="InterPro" id="IPR058792">
    <property type="entry name" value="Beta-barrel_RND_2"/>
</dbReference>
<dbReference type="Pfam" id="PF25973">
    <property type="entry name" value="BSH_CzcB"/>
    <property type="match status" value="1"/>
</dbReference>
<dbReference type="PANTHER" id="PTHR30469:SF15">
    <property type="entry name" value="HLYD FAMILY OF SECRETION PROTEINS"/>
    <property type="match status" value="1"/>
</dbReference>
<evidence type="ECO:0000259" key="5">
    <source>
        <dbReference type="Pfam" id="PF25973"/>
    </source>
</evidence>
<accession>A0A6B3RMX5</accession>
<evidence type="ECO:0000313" key="7">
    <source>
        <dbReference type="Proteomes" id="UP000481421"/>
    </source>
</evidence>
<dbReference type="Pfam" id="PF25954">
    <property type="entry name" value="Beta-barrel_RND_2"/>
    <property type="match status" value="1"/>
</dbReference>
<feature type="coiled-coil region" evidence="2">
    <location>
        <begin position="87"/>
        <end position="154"/>
    </location>
</feature>
<comment type="similarity">
    <text evidence="1">Belongs to the membrane fusion protein (MFP) (TC 8.A.1) family.</text>
</comment>
<dbReference type="GO" id="GO:0015562">
    <property type="term" value="F:efflux transmembrane transporter activity"/>
    <property type="evidence" value="ECO:0007669"/>
    <property type="project" value="TreeGrafter"/>
</dbReference>
<protein>
    <submittedName>
        <fullName evidence="6">Efflux RND transporter periplasmic adaptor subunit</fullName>
    </submittedName>
</protein>
<dbReference type="Proteomes" id="UP000481421">
    <property type="component" value="Unassembled WGS sequence"/>
</dbReference>
<evidence type="ECO:0000259" key="4">
    <source>
        <dbReference type="Pfam" id="PF25954"/>
    </source>
</evidence>
<evidence type="ECO:0000256" key="3">
    <source>
        <dbReference type="SAM" id="SignalP"/>
    </source>
</evidence>
<dbReference type="NCBIfam" id="TIGR01730">
    <property type="entry name" value="RND_mfp"/>
    <property type="match status" value="1"/>
</dbReference>
<evidence type="ECO:0000256" key="2">
    <source>
        <dbReference type="SAM" id="Coils"/>
    </source>
</evidence>
<dbReference type="EMBL" id="JAAIKE010000003">
    <property type="protein sequence ID" value="NEX46556.1"/>
    <property type="molecule type" value="Genomic_DNA"/>
</dbReference>
<dbReference type="Gene3D" id="2.40.50.100">
    <property type="match status" value="1"/>
</dbReference>
<keyword evidence="2" id="KW-0175">Coiled coil</keyword>
<keyword evidence="3" id="KW-0732">Signal</keyword>
<dbReference type="InterPro" id="IPR058647">
    <property type="entry name" value="BSH_CzcB-like"/>
</dbReference>
<dbReference type="RefSeq" id="WP_164611394.1">
    <property type="nucleotide sequence ID" value="NZ_JAAIKE010000003.1"/>
</dbReference>
<dbReference type="AlphaFoldDB" id="A0A6B3RMX5"/>
<gene>
    <name evidence="6" type="ORF">G3572_10100</name>
</gene>
<dbReference type="SUPFAM" id="SSF111369">
    <property type="entry name" value="HlyD-like secretion proteins"/>
    <property type="match status" value="1"/>
</dbReference>
<dbReference type="GO" id="GO:1990281">
    <property type="term" value="C:efflux pump complex"/>
    <property type="evidence" value="ECO:0007669"/>
    <property type="project" value="TreeGrafter"/>
</dbReference>
<name>A0A6B3RMX5_9RHOB</name>
<dbReference type="Gene3D" id="2.40.30.170">
    <property type="match status" value="1"/>
</dbReference>
<proteinExistence type="inferred from homology"/>